<organism evidence="2">
    <name type="scientific">Marseillevirus LCMAC201</name>
    <dbReference type="NCBI Taxonomy" id="2506605"/>
    <lineage>
        <taxon>Viruses</taxon>
        <taxon>Varidnaviria</taxon>
        <taxon>Bamfordvirae</taxon>
        <taxon>Nucleocytoviricota</taxon>
        <taxon>Megaviricetes</taxon>
        <taxon>Pimascovirales</taxon>
        <taxon>Pimascovirales incertae sedis</taxon>
        <taxon>Marseilleviridae</taxon>
    </lineage>
</organism>
<gene>
    <name evidence="2" type="ORF">LCMAC201_02670</name>
</gene>
<evidence type="ECO:0000256" key="1">
    <source>
        <dbReference type="SAM" id="MobiDB-lite"/>
    </source>
</evidence>
<accession>A0A481YWV0</accession>
<protein>
    <submittedName>
        <fullName evidence="2">Uncharacterized protein</fullName>
    </submittedName>
</protein>
<feature type="region of interest" description="Disordered" evidence="1">
    <location>
        <begin position="131"/>
        <end position="155"/>
    </location>
</feature>
<reference evidence="2" key="1">
    <citation type="journal article" date="2019" name="MBio">
        <title>Virus Genomes from Deep Sea Sediments Expand the Ocean Megavirome and Support Independent Origins of Viral Gigantism.</title>
        <authorList>
            <person name="Backstrom D."/>
            <person name="Yutin N."/>
            <person name="Jorgensen S.L."/>
            <person name="Dharamshi J."/>
            <person name="Homa F."/>
            <person name="Zaremba-Niedwiedzka K."/>
            <person name="Spang A."/>
            <person name="Wolf Y.I."/>
            <person name="Koonin E.V."/>
            <person name="Ettema T.J."/>
        </authorList>
    </citation>
    <scope>NUCLEOTIDE SEQUENCE</scope>
</reference>
<evidence type="ECO:0000313" key="2">
    <source>
        <dbReference type="EMBL" id="QBK87357.1"/>
    </source>
</evidence>
<proteinExistence type="predicted"/>
<name>A0A481YWV0_9VIRU</name>
<feature type="compositionally biased region" description="Acidic residues" evidence="1">
    <location>
        <begin position="145"/>
        <end position="155"/>
    </location>
</feature>
<dbReference type="EMBL" id="MK500349">
    <property type="protein sequence ID" value="QBK87357.1"/>
    <property type="molecule type" value="Genomic_DNA"/>
</dbReference>
<sequence length="166" mass="19560">MYFGPEQSSLVWAVSNMNYPIKPKQYPDTVNPDYNTVHTPQEQHQADDAYYERRETLCAHISTLPDNHPDWTTSYDALTQVERGIFDRESAVLQPLLPQLQQTLQEYHDEIEAEFHESSLLLVYNEYISSSDDDSDSYEYFREDSDSESESESDTDYFLDHLKIRW</sequence>